<accession>A0A8J7WQC2</accession>
<feature type="transmembrane region" description="Helical" evidence="1">
    <location>
        <begin position="69"/>
        <end position="90"/>
    </location>
</feature>
<sequence length="96" mass="10143">MAEYATRRSSAGHIVELAAIVIAAIIVLHIIFVLVGANGGNSIVSTDADWASTLAAWFRDLFTPSNAKLAVVVNYGLAALFYLAVGRIVATLVNRV</sequence>
<gene>
    <name evidence="2" type="ORF">KGA66_13050</name>
</gene>
<evidence type="ECO:0000313" key="3">
    <source>
        <dbReference type="Proteomes" id="UP000677913"/>
    </source>
</evidence>
<protein>
    <submittedName>
        <fullName evidence="2">Uncharacterized protein</fullName>
    </submittedName>
</protein>
<dbReference type="RefSeq" id="WP_211468182.1">
    <property type="nucleotide sequence ID" value="NZ_JAGSXH010000039.1"/>
</dbReference>
<dbReference type="EMBL" id="JAGSXH010000039">
    <property type="protein sequence ID" value="MBS2963977.1"/>
    <property type="molecule type" value="Genomic_DNA"/>
</dbReference>
<comment type="caution">
    <text evidence="2">The sequence shown here is derived from an EMBL/GenBank/DDBJ whole genome shotgun (WGS) entry which is preliminary data.</text>
</comment>
<name>A0A8J7WQC2_9ACTN</name>
<keyword evidence="1" id="KW-0472">Membrane</keyword>
<proteinExistence type="predicted"/>
<keyword evidence="1" id="KW-1133">Transmembrane helix</keyword>
<evidence type="ECO:0000313" key="2">
    <source>
        <dbReference type="EMBL" id="MBS2963977.1"/>
    </source>
</evidence>
<feature type="transmembrane region" description="Helical" evidence="1">
    <location>
        <begin position="12"/>
        <end position="35"/>
    </location>
</feature>
<dbReference type="Proteomes" id="UP000677913">
    <property type="component" value="Unassembled WGS sequence"/>
</dbReference>
<organism evidence="2 3">
    <name type="scientific">Actinocrinis puniceicyclus</name>
    <dbReference type="NCBI Taxonomy" id="977794"/>
    <lineage>
        <taxon>Bacteria</taxon>
        <taxon>Bacillati</taxon>
        <taxon>Actinomycetota</taxon>
        <taxon>Actinomycetes</taxon>
        <taxon>Catenulisporales</taxon>
        <taxon>Actinospicaceae</taxon>
        <taxon>Actinocrinis</taxon>
    </lineage>
</organism>
<keyword evidence="3" id="KW-1185">Reference proteome</keyword>
<evidence type="ECO:0000256" key="1">
    <source>
        <dbReference type="SAM" id="Phobius"/>
    </source>
</evidence>
<dbReference type="AlphaFoldDB" id="A0A8J7WQC2"/>
<reference evidence="2" key="1">
    <citation type="submission" date="2021-04" db="EMBL/GenBank/DDBJ databases">
        <title>Genome based classification of Actinospica acidithermotolerans sp. nov., an actinobacterium isolated from an Indonesian hot spring.</title>
        <authorList>
            <person name="Kusuma A.B."/>
            <person name="Putra K.E."/>
            <person name="Nafisah S."/>
            <person name="Loh J."/>
            <person name="Nouioui I."/>
            <person name="Goodfellow M."/>
        </authorList>
    </citation>
    <scope>NUCLEOTIDE SEQUENCE</scope>
    <source>
        <strain evidence="2">DSM 45618</strain>
    </source>
</reference>
<keyword evidence="1" id="KW-0812">Transmembrane</keyword>